<accession>A0A873WM47</accession>
<reference evidence="1 2" key="1">
    <citation type="submission" date="2020-07" db="EMBL/GenBank/DDBJ databases">
        <title>Complete genome sequence of Klebsiella pneumoniae phage Miami.</title>
        <authorList>
            <person name="Mora D.A."/>
            <person name="Lessor L."/>
            <person name="Gill J."/>
            <person name="Liu M."/>
        </authorList>
    </citation>
    <scope>NUCLEOTIDE SEQUENCE [LARGE SCALE GENOMIC DNA]</scope>
</reference>
<name>A0A873WM47_9CAUD</name>
<protein>
    <submittedName>
        <fullName evidence="1">Uncharacterized protein</fullName>
    </submittedName>
</protein>
<dbReference type="EMBL" id="MT701590">
    <property type="protein sequence ID" value="QPB09165.1"/>
    <property type="molecule type" value="Genomic_DNA"/>
</dbReference>
<dbReference type="Proteomes" id="UP000662782">
    <property type="component" value="Segment"/>
</dbReference>
<organism evidence="1 2">
    <name type="scientific">Klebsiella phage Miami</name>
    <dbReference type="NCBI Taxonomy" id="2767581"/>
    <lineage>
        <taxon>Viruses</taxon>
        <taxon>Duplodnaviria</taxon>
        <taxon>Heunggongvirae</taxon>
        <taxon>Uroviricota</taxon>
        <taxon>Caudoviricetes</taxon>
        <taxon>Chimalliviridae</taxon>
        <taxon>Miamivirus</taxon>
        <taxon>Miamivirus miami</taxon>
    </lineage>
</organism>
<evidence type="ECO:0000313" key="1">
    <source>
        <dbReference type="EMBL" id="QPB09165.1"/>
    </source>
</evidence>
<keyword evidence="2" id="KW-1185">Reference proteome</keyword>
<sequence length="201" mass="22861">MLKIRFEELKTFNKLIVNDFTIKVDKGHENLPAELYEGKTLIATIPTTKSSSGVPIKPMGLFPFVTLMAMGGAIISQQKEGVFDKLQGLSEEIFSHAVHRQTMGEQFCDDPKNHKYLRVCLDNGAWSTEKEIQPGIFVNNEFYVSSNVNSKNQRFMKVISITDVASPNRKNIVRQELRQVYVFTVPFGEFGFKHELVQSIK</sequence>
<proteinExistence type="predicted"/>
<evidence type="ECO:0000313" key="2">
    <source>
        <dbReference type="Proteomes" id="UP000662782"/>
    </source>
</evidence>
<gene>
    <name evidence="1" type="ORF">CPT_Miami_070</name>
</gene>